<evidence type="ECO:0000313" key="2">
    <source>
        <dbReference type="Proteomes" id="UP000006729"/>
    </source>
</evidence>
<dbReference type="EMBL" id="CM009294">
    <property type="protein sequence ID" value="PNT36888.1"/>
    <property type="molecule type" value="Genomic_DNA"/>
</dbReference>
<keyword evidence="2" id="KW-1185">Reference proteome</keyword>
<protein>
    <submittedName>
        <fullName evidence="1">Uncharacterized protein</fullName>
    </submittedName>
</protein>
<accession>A0A2K2AH92</accession>
<dbReference type="InParanoid" id="A0A2K2AH92"/>
<proteinExistence type="predicted"/>
<evidence type="ECO:0000313" key="1">
    <source>
        <dbReference type="EMBL" id="PNT36888.1"/>
    </source>
</evidence>
<sequence>MPPMASPKSAPLFKKTASVQCVSSETLMGVWLEASDDRDFAGKFAAPPSDELDGPTPAAGFAIAKVDEISRVTAGLSYCKSVMGCFSSVEGPPRSFLAWFTLHHLCRMLLLLTTGPDSAALGFLSWAPVETAPTLFLSR</sequence>
<dbReference type="AlphaFoldDB" id="A0A2K2AH92"/>
<organism evidence="1 2">
    <name type="scientific">Populus trichocarpa</name>
    <name type="common">Western balsam poplar</name>
    <name type="synonym">Populus balsamifera subsp. trichocarpa</name>
    <dbReference type="NCBI Taxonomy" id="3694"/>
    <lineage>
        <taxon>Eukaryota</taxon>
        <taxon>Viridiplantae</taxon>
        <taxon>Streptophyta</taxon>
        <taxon>Embryophyta</taxon>
        <taxon>Tracheophyta</taxon>
        <taxon>Spermatophyta</taxon>
        <taxon>Magnoliopsida</taxon>
        <taxon>eudicotyledons</taxon>
        <taxon>Gunneridae</taxon>
        <taxon>Pentapetalae</taxon>
        <taxon>rosids</taxon>
        <taxon>fabids</taxon>
        <taxon>Malpighiales</taxon>
        <taxon>Salicaceae</taxon>
        <taxon>Saliceae</taxon>
        <taxon>Populus</taxon>
    </lineage>
</organism>
<dbReference type="Proteomes" id="UP000006729">
    <property type="component" value="Chromosome 5"/>
</dbReference>
<reference evidence="1 2" key="1">
    <citation type="journal article" date="2006" name="Science">
        <title>The genome of black cottonwood, Populus trichocarpa (Torr. &amp; Gray).</title>
        <authorList>
            <person name="Tuskan G.A."/>
            <person name="Difazio S."/>
            <person name="Jansson S."/>
            <person name="Bohlmann J."/>
            <person name="Grigoriev I."/>
            <person name="Hellsten U."/>
            <person name="Putnam N."/>
            <person name="Ralph S."/>
            <person name="Rombauts S."/>
            <person name="Salamov A."/>
            <person name="Schein J."/>
            <person name="Sterck L."/>
            <person name="Aerts A."/>
            <person name="Bhalerao R.R."/>
            <person name="Bhalerao R.P."/>
            <person name="Blaudez D."/>
            <person name="Boerjan W."/>
            <person name="Brun A."/>
            <person name="Brunner A."/>
            <person name="Busov V."/>
            <person name="Campbell M."/>
            <person name="Carlson J."/>
            <person name="Chalot M."/>
            <person name="Chapman J."/>
            <person name="Chen G.L."/>
            <person name="Cooper D."/>
            <person name="Coutinho P.M."/>
            <person name="Couturier J."/>
            <person name="Covert S."/>
            <person name="Cronk Q."/>
            <person name="Cunningham R."/>
            <person name="Davis J."/>
            <person name="Degroeve S."/>
            <person name="Dejardin A."/>
            <person name="Depamphilis C."/>
            <person name="Detter J."/>
            <person name="Dirks B."/>
            <person name="Dubchak I."/>
            <person name="Duplessis S."/>
            <person name="Ehlting J."/>
            <person name="Ellis B."/>
            <person name="Gendler K."/>
            <person name="Goodstein D."/>
            <person name="Gribskov M."/>
            <person name="Grimwood J."/>
            <person name="Groover A."/>
            <person name="Gunter L."/>
            <person name="Hamberger B."/>
            <person name="Heinze B."/>
            <person name="Helariutta Y."/>
            <person name="Henrissat B."/>
            <person name="Holligan D."/>
            <person name="Holt R."/>
            <person name="Huang W."/>
            <person name="Islam-Faridi N."/>
            <person name="Jones S."/>
            <person name="Jones-Rhoades M."/>
            <person name="Jorgensen R."/>
            <person name="Joshi C."/>
            <person name="Kangasjarvi J."/>
            <person name="Karlsson J."/>
            <person name="Kelleher C."/>
            <person name="Kirkpatrick R."/>
            <person name="Kirst M."/>
            <person name="Kohler A."/>
            <person name="Kalluri U."/>
            <person name="Larimer F."/>
            <person name="Leebens-Mack J."/>
            <person name="Leple J.C."/>
            <person name="Locascio P."/>
            <person name="Lou Y."/>
            <person name="Lucas S."/>
            <person name="Martin F."/>
            <person name="Montanini B."/>
            <person name="Napoli C."/>
            <person name="Nelson D.R."/>
            <person name="Nelson C."/>
            <person name="Nieminen K."/>
            <person name="Nilsson O."/>
            <person name="Pereda V."/>
            <person name="Peter G."/>
            <person name="Philippe R."/>
            <person name="Pilate G."/>
            <person name="Poliakov A."/>
            <person name="Razumovskaya J."/>
            <person name="Richardson P."/>
            <person name="Rinaldi C."/>
            <person name="Ritland K."/>
            <person name="Rouze P."/>
            <person name="Ryaboy D."/>
            <person name="Schmutz J."/>
            <person name="Schrader J."/>
            <person name="Segerman B."/>
            <person name="Shin H."/>
            <person name="Siddiqui A."/>
            <person name="Sterky F."/>
            <person name="Terry A."/>
            <person name="Tsai C.J."/>
            <person name="Uberbacher E."/>
            <person name="Unneberg P."/>
            <person name="Vahala J."/>
            <person name="Wall K."/>
            <person name="Wessler S."/>
            <person name="Yang G."/>
            <person name="Yin T."/>
            <person name="Douglas C."/>
            <person name="Marra M."/>
            <person name="Sandberg G."/>
            <person name="Van de Peer Y."/>
            <person name="Rokhsar D."/>
        </authorList>
    </citation>
    <scope>NUCLEOTIDE SEQUENCE [LARGE SCALE GENOMIC DNA]</scope>
    <source>
        <strain evidence="2">cv. Nisqually</strain>
    </source>
</reference>
<name>A0A2K2AH92_POPTR</name>
<gene>
    <name evidence="1" type="ORF">POPTR_005G155200</name>
</gene>